<feature type="domain" description="Integrase catalytic" evidence="12">
    <location>
        <begin position="748"/>
        <end position="834"/>
    </location>
</feature>
<proteinExistence type="inferred from homology"/>
<dbReference type="EMBL" id="JAUCMX010000003">
    <property type="protein sequence ID" value="KAK3551233.1"/>
    <property type="molecule type" value="Genomic_DNA"/>
</dbReference>
<dbReference type="Gene3D" id="3.10.20.370">
    <property type="match status" value="1"/>
</dbReference>
<evidence type="ECO:0000259" key="10">
    <source>
        <dbReference type="PROSITE" id="PS50158"/>
    </source>
</evidence>
<dbReference type="CDD" id="cd00303">
    <property type="entry name" value="retropepsin_like"/>
    <property type="match status" value="1"/>
</dbReference>
<keyword evidence="6" id="KW-0255">Endonuclease</keyword>
<evidence type="ECO:0000259" key="11">
    <source>
        <dbReference type="PROSITE" id="PS50878"/>
    </source>
</evidence>
<dbReference type="InterPro" id="IPR050951">
    <property type="entry name" value="Retrovirus_Pol_polyprotein"/>
</dbReference>
<dbReference type="PROSITE" id="PS50158">
    <property type="entry name" value="ZF_CCHC"/>
    <property type="match status" value="1"/>
</dbReference>
<dbReference type="InterPro" id="IPR012337">
    <property type="entry name" value="RNaseH-like_sf"/>
</dbReference>
<dbReference type="PANTHER" id="PTHR37984:SF5">
    <property type="entry name" value="PROTEIN NYNRIN-LIKE"/>
    <property type="match status" value="1"/>
</dbReference>
<dbReference type="SUPFAM" id="SSF53098">
    <property type="entry name" value="Ribonuclease H-like"/>
    <property type="match status" value="1"/>
</dbReference>
<dbReference type="Gene3D" id="1.10.340.70">
    <property type="match status" value="1"/>
</dbReference>
<dbReference type="PROSITE" id="PS50994">
    <property type="entry name" value="INTEGRASE"/>
    <property type="match status" value="1"/>
</dbReference>
<dbReference type="FunFam" id="3.10.20.370:FF:000003">
    <property type="entry name" value="Transposon Tf2-6 polyprotein"/>
    <property type="match status" value="1"/>
</dbReference>
<evidence type="ECO:0000256" key="7">
    <source>
        <dbReference type="ARBA" id="ARBA00023268"/>
    </source>
</evidence>
<evidence type="ECO:0000256" key="1">
    <source>
        <dbReference type="ARBA" id="ARBA00010879"/>
    </source>
</evidence>
<dbReference type="GO" id="GO:0004523">
    <property type="term" value="F:RNA-DNA hybrid ribonuclease activity"/>
    <property type="evidence" value="ECO:0007669"/>
    <property type="project" value="UniProtKB-EC"/>
</dbReference>
<evidence type="ECO:0000256" key="4">
    <source>
        <dbReference type="ARBA" id="ARBA00022695"/>
    </source>
</evidence>
<dbReference type="InterPro" id="IPR001878">
    <property type="entry name" value="Znf_CCHC"/>
</dbReference>
<feature type="domain" description="Reverse transcriptase" evidence="11">
    <location>
        <begin position="264"/>
        <end position="443"/>
    </location>
</feature>
<dbReference type="Pfam" id="PF00665">
    <property type="entry name" value="rve"/>
    <property type="match status" value="1"/>
</dbReference>
<keyword evidence="9" id="KW-0479">Metal-binding</keyword>
<organism evidence="13 14">
    <name type="scientific">Hemibagrus guttatus</name>
    <dbReference type="NCBI Taxonomy" id="175788"/>
    <lineage>
        <taxon>Eukaryota</taxon>
        <taxon>Metazoa</taxon>
        <taxon>Chordata</taxon>
        <taxon>Craniata</taxon>
        <taxon>Vertebrata</taxon>
        <taxon>Euteleostomi</taxon>
        <taxon>Actinopterygii</taxon>
        <taxon>Neopterygii</taxon>
        <taxon>Teleostei</taxon>
        <taxon>Ostariophysi</taxon>
        <taxon>Siluriformes</taxon>
        <taxon>Bagridae</taxon>
        <taxon>Hemibagrus</taxon>
    </lineage>
</organism>
<dbReference type="Gene3D" id="3.30.420.10">
    <property type="entry name" value="Ribonuclease H-like superfamily/Ribonuclease H"/>
    <property type="match status" value="1"/>
</dbReference>
<evidence type="ECO:0000256" key="6">
    <source>
        <dbReference type="ARBA" id="ARBA00022759"/>
    </source>
</evidence>
<dbReference type="CDD" id="cd09274">
    <property type="entry name" value="RNase_HI_RT_Ty3"/>
    <property type="match status" value="1"/>
</dbReference>
<feature type="domain" description="CCHC-type" evidence="10">
    <location>
        <begin position="22"/>
        <end position="37"/>
    </location>
</feature>
<protein>
    <recommendedName>
        <fullName evidence="8">Gypsy retrotransposon integrase-like protein 1</fullName>
        <ecNumber evidence="2">3.1.26.4</ecNumber>
    </recommendedName>
</protein>
<dbReference type="EC" id="3.1.26.4" evidence="2"/>
<name>A0AAE0RCR9_9TELE</name>
<keyword evidence="5" id="KW-0540">Nuclease</keyword>
<dbReference type="Gene3D" id="3.30.70.270">
    <property type="match status" value="1"/>
</dbReference>
<comment type="similarity">
    <text evidence="1">Belongs to the beta type-B retroviral polymerase family. HERV class-II K(HML-2) pol subfamily.</text>
</comment>
<dbReference type="AlphaFoldDB" id="A0AAE0RCR9"/>
<keyword evidence="6" id="KW-0378">Hydrolase</keyword>
<comment type="caution">
    <text evidence="13">The sequence shown here is derived from an EMBL/GenBank/DDBJ whole genome shotgun (WGS) entry which is preliminary data.</text>
</comment>
<evidence type="ECO:0000259" key="12">
    <source>
        <dbReference type="PROSITE" id="PS50994"/>
    </source>
</evidence>
<dbReference type="PROSITE" id="PS50878">
    <property type="entry name" value="RT_POL"/>
    <property type="match status" value="1"/>
</dbReference>
<dbReference type="PANTHER" id="PTHR37984">
    <property type="entry name" value="PROTEIN CBG26694"/>
    <property type="match status" value="1"/>
</dbReference>
<evidence type="ECO:0000313" key="13">
    <source>
        <dbReference type="EMBL" id="KAK3551233.1"/>
    </source>
</evidence>
<reference evidence="13" key="1">
    <citation type="submission" date="2023-06" db="EMBL/GenBank/DDBJ databases">
        <title>Male Hemibagrus guttatus genome.</title>
        <authorList>
            <person name="Bian C."/>
        </authorList>
    </citation>
    <scope>NUCLEOTIDE SEQUENCE</scope>
    <source>
        <strain evidence="13">Male_cb2023</strain>
        <tissue evidence="13">Muscle</tissue>
    </source>
</reference>
<dbReference type="Pfam" id="PF17921">
    <property type="entry name" value="Integrase_H2C2"/>
    <property type="match status" value="1"/>
</dbReference>
<evidence type="ECO:0000256" key="8">
    <source>
        <dbReference type="ARBA" id="ARBA00039658"/>
    </source>
</evidence>
<dbReference type="InterPro" id="IPR036397">
    <property type="entry name" value="RNaseH_sf"/>
</dbReference>
<evidence type="ECO:0000256" key="2">
    <source>
        <dbReference type="ARBA" id="ARBA00012180"/>
    </source>
</evidence>
<dbReference type="InterPro" id="IPR043128">
    <property type="entry name" value="Rev_trsase/Diguanyl_cyclase"/>
</dbReference>
<dbReference type="SUPFAM" id="SSF50630">
    <property type="entry name" value="Acid proteases"/>
    <property type="match status" value="1"/>
</dbReference>
<dbReference type="Proteomes" id="UP001274896">
    <property type="component" value="Unassembled WGS sequence"/>
</dbReference>
<evidence type="ECO:0000256" key="5">
    <source>
        <dbReference type="ARBA" id="ARBA00022722"/>
    </source>
</evidence>
<dbReference type="GO" id="GO:0016779">
    <property type="term" value="F:nucleotidyltransferase activity"/>
    <property type="evidence" value="ECO:0007669"/>
    <property type="project" value="UniProtKB-KW"/>
</dbReference>
<dbReference type="Gene3D" id="3.10.10.10">
    <property type="entry name" value="HIV Type 1 Reverse Transcriptase, subunit A, domain 1"/>
    <property type="match status" value="1"/>
</dbReference>
<dbReference type="Pfam" id="PF17919">
    <property type="entry name" value="RT_RNaseH_2"/>
    <property type="match status" value="1"/>
</dbReference>
<keyword evidence="9" id="KW-0863">Zinc-finger</keyword>
<dbReference type="FunFam" id="1.10.340.70:FF:000001">
    <property type="entry name" value="Retrovirus-related Pol polyprotein from transposon gypsy-like Protein"/>
    <property type="match status" value="1"/>
</dbReference>
<dbReference type="SUPFAM" id="SSF56672">
    <property type="entry name" value="DNA/RNA polymerases"/>
    <property type="match status" value="1"/>
</dbReference>
<dbReference type="InterPro" id="IPR043502">
    <property type="entry name" value="DNA/RNA_pol_sf"/>
</dbReference>
<dbReference type="SMART" id="SM00343">
    <property type="entry name" value="ZnF_C2HC"/>
    <property type="match status" value="1"/>
</dbReference>
<dbReference type="Gene3D" id="2.40.70.10">
    <property type="entry name" value="Acid Proteases"/>
    <property type="match status" value="1"/>
</dbReference>
<keyword evidence="9" id="KW-0862">Zinc</keyword>
<evidence type="ECO:0000256" key="9">
    <source>
        <dbReference type="PROSITE-ProRule" id="PRU00047"/>
    </source>
</evidence>
<keyword evidence="14" id="KW-1185">Reference proteome</keyword>
<dbReference type="CDD" id="cd01647">
    <property type="entry name" value="RT_LTR"/>
    <property type="match status" value="1"/>
</dbReference>
<dbReference type="InterPro" id="IPR041577">
    <property type="entry name" value="RT_RNaseH_2"/>
</dbReference>
<dbReference type="GO" id="GO:0015074">
    <property type="term" value="P:DNA integration"/>
    <property type="evidence" value="ECO:0007669"/>
    <property type="project" value="InterPro"/>
</dbReference>
<gene>
    <name evidence="13" type="ORF">QTP70_013813</name>
</gene>
<dbReference type="InterPro" id="IPR041588">
    <property type="entry name" value="Integrase_H2C2"/>
</dbReference>
<dbReference type="Pfam" id="PF00078">
    <property type="entry name" value="RVT_1"/>
    <property type="match status" value="1"/>
</dbReference>
<dbReference type="InterPro" id="IPR001584">
    <property type="entry name" value="Integrase_cat-core"/>
</dbReference>
<evidence type="ECO:0000256" key="3">
    <source>
        <dbReference type="ARBA" id="ARBA00022679"/>
    </source>
</evidence>
<dbReference type="Pfam" id="PF13650">
    <property type="entry name" value="Asp_protease_2"/>
    <property type="match status" value="1"/>
</dbReference>
<dbReference type="GO" id="GO:0008270">
    <property type="term" value="F:zinc ion binding"/>
    <property type="evidence" value="ECO:0007669"/>
    <property type="project" value="UniProtKB-KW"/>
</dbReference>
<accession>A0AAE0RCR9</accession>
<keyword evidence="7" id="KW-0511">Multifunctional enzyme</keyword>
<dbReference type="InterPro" id="IPR000477">
    <property type="entry name" value="RT_dom"/>
</dbReference>
<keyword evidence="3" id="KW-0808">Transferase</keyword>
<sequence length="834" mass="93802">MQLGRSRLADPTHSQQGCMRLCYHCGASGHQSSRCPERETPAKVGGSSQFFSLLVPVSLSVSDRCISVSALIDSGAAVNLIDRALVERLGIPTFPCVPSLRIMAIDSQPIGEGYLKQQTELLEFRVGLFHQERLAFYVTSSPVNPVILGFPWLRCHDPQISWRSGELVRWSPSCHYRCLQNQVPRPCRASCVREMSPPPPDHLPQAYTEFREVFSKERASRLPAHQPWDCAIDLLPNASPPRGRIYPLSLPKIKGHGGVYRSCLSSRAHSALHVPRGSWLLLCGKGFDGGLRPCIDYRGLNAITVPYPYPLPLVPAALEQLRGARIFTKLDLRSTYNLVRIREGDEWKTAFHTTHGHYEYRVMPFGLTNAPAVFQALINGVFQDLLGKGVIAYIDDILVYSKSLEEHVLHVREVLSRLQRHHLYVKLEKCEFHRTTRFLGFANFYRRFIRNYSSVAGPLTSLLRGKPKRLAWTDQARAAFQQLKESFTSAPILRHPDPDLPFVVVVDASSNGLGAVLSQRHGEPGKLHPCAYYSRKLTAAECNYDVGNRELLAIKAALEEWRHWLEGACHPFQVLTDHCNLEYLHGAKRLNPWQARWALFFTRFRFTVTYRPGSKNGKADALSRGFETTSESTRIEPILPVTAILAPVRWNLVEEIQRAHANEPPPASCPPNRIFVPPQFRLQVMQWVHKAPSSGHPGIQRSTQLVRHRFWWPSLTSDVEEHVQACSTCAQTCTSRQLPEGLLEPLPIPQRPWSHLSVDFLTDLPDSGGHTAVLVVVDRFSKGCKLVPLKGLPSAMQTAEALFLHVFQNFGLPEDIVSDRGSQFTSRVWGSLCA</sequence>
<dbReference type="GO" id="GO:0003676">
    <property type="term" value="F:nucleic acid binding"/>
    <property type="evidence" value="ECO:0007669"/>
    <property type="project" value="InterPro"/>
</dbReference>
<dbReference type="InterPro" id="IPR021109">
    <property type="entry name" value="Peptidase_aspartic_dom_sf"/>
</dbReference>
<keyword evidence="4" id="KW-0548">Nucleotidyltransferase</keyword>
<evidence type="ECO:0000313" key="14">
    <source>
        <dbReference type="Proteomes" id="UP001274896"/>
    </source>
</evidence>